<keyword evidence="2" id="KW-0436">Ligase</keyword>
<reference evidence="6 7" key="1">
    <citation type="journal article" date="2012" name="PLoS Pathog.">
        <title>Diverse lifestyles and strategies of plant pathogenesis encoded in the genomes of eighteen Dothideomycetes fungi.</title>
        <authorList>
            <person name="Ohm R.A."/>
            <person name="Feau N."/>
            <person name="Henrissat B."/>
            <person name="Schoch C.L."/>
            <person name="Horwitz B.A."/>
            <person name="Barry K.W."/>
            <person name="Condon B.J."/>
            <person name="Copeland A.C."/>
            <person name="Dhillon B."/>
            <person name="Glaser F."/>
            <person name="Hesse C.N."/>
            <person name="Kosti I."/>
            <person name="LaButti K."/>
            <person name="Lindquist E.A."/>
            <person name="Lucas S."/>
            <person name="Salamov A.A."/>
            <person name="Bradshaw R.E."/>
            <person name="Ciuffetti L."/>
            <person name="Hamelin R.C."/>
            <person name="Kema G.H.J."/>
            <person name="Lawrence C."/>
            <person name="Scott J.A."/>
            <person name="Spatafora J.W."/>
            <person name="Turgeon B.G."/>
            <person name="de Wit P.J.G.M."/>
            <person name="Zhong S."/>
            <person name="Goodwin S.B."/>
            <person name="Grigoriev I.V."/>
        </authorList>
    </citation>
    <scope>NUCLEOTIDE SEQUENCE [LARGE SCALE GENOMIC DNA]</scope>
    <source>
        <strain evidence="6 7">CIRAD86</strain>
    </source>
</reference>
<name>M2YV23_PSEFD</name>
<gene>
    <name evidence="6" type="ORF">MYCFIDRAFT_32819</name>
</gene>
<evidence type="ECO:0000256" key="1">
    <source>
        <dbReference type="ARBA" id="ARBA00021364"/>
    </source>
</evidence>
<accession>M2YV23</accession>
<dbReference type="GO" id="GO:0004356">
    <property type="term" value="F:glutamine synthetase activity"/>
    <property type="evidence" value="ECO:0007669"/>
    <property type="project" value="InterPro"/>
</dbReference>
<dbReference type="AlphaFoldDB" id="M2YV23"/>
<dbReference type="GeneID" id="19338878"/>
<proteinExistence type="inferred from homology"/>
<dbReference type="eggNOG" id="KOG0683">
    <property type="taxonomic scope" value="Eukaryota"/>
</dbReference>
<dbReference type="PANTHER" id="PTHR43785:SF2">
    <property type="entry name" value="TYPE-1 GLUTAMINE SYNTHETASE 1"/>
    <property type="match status" value="1"/>
</dbReference>
<dbReference type="KEGG" id="pfj:MYCFIDRAFT_32819"/>
<dbReference type="InterPro" id="IPR008146">
    <property type="entry name" value="Gln_synth_cat_dom"/>
</dbReference>
<dbReference type="GO" id="GO:0006542">
    <property type="term" value="P:glutamine biosynthetic process"/>
    <property type="evidence" value="ECO:0007669"/>
    <property type="project" value="InterPro"/>
</dbReference>
<keyword evidence="7" id="KW-1185">Reference proteome</keyword>
<comment type="similarity">
    <text evidence="3 4">Belongs to the glutamine synthetase family.</text>
</comment>
<dbReference type="VEuPathDB" id="FungiDB:MYCFIDRAFT_32819"/>
<evidence type="ECO:0000313" key="7">
    <source>
        <dbReference type="Proteomes" id="UP000016932"/>
    </source>
</evidence>
<organism evidence="6 7">
    <name type="scientific">Pseudocercospora fijiensis (strain CIRAD86)</name>
    <name type="common">Black leaf streak disease fungus</name>
    <name type="synonym">Mycosphaerella fijiensis</name>
    <dbReference type="NCBI Taxonomy" id="383855"/>
    <lineage>
        <taxon>Eukaryota</taxon>
        <taxon>Fungi</taxon>
        <taxon>Dikarya</taxon>
        <taxon>Ascomycota</taxon>
        <taxon>Pezizomycotina</taxon>
        <taxon>Dothideomycetes</taxon>
        <taxon>Dothideomycetidae</taxon>
        <taxon>Mycosphaerellales</taxon>
        <taxon>Mycosphaerellaceae</taxon>
        <taxon>Pseudocercospora</taxon>
    </lineage>
</organism>
<evidence type="ECO:0000256" key="2">
    <source>
        <dbReference type="ARBA" id="ARBA00022598"/>
    </source>
</evidence>
<dbReference type="HOGENOM" id="CLU_017290_6_1_1"/>
<dbReference type="OrthoDB" id="3364440at2759"/>
<dbReference type="InterPro" id="IPR014746">
    <property type="entry name" value="Gln_synth/guanido_kin_cat_dom"/>
</dbReference>
<dbReference type="Proteomes" id="UP000016932">
    <property type="component" value="Unassembled WGS sequence"/>
</dbReference>
<dbReference type="RefSeq" id="XP_007926968.1">
    <property type="nucleotide sequence ID" value="XM_007928777.1"/>
</dbReference>
<dbReference type="Pfam" id="PF00120">
    <property type="entry name" value="Gln-synt_C"/>
    <property type="match status" value="1"/>
</dbReference>
<dbReference type="InterPro" id="IPR036651">
    <property type="entry name" value="Gln_synt_N_sf"/>
</dbReference>
<sequence>MNNSQLACQPEAGAPADLTDFFQREKDISMVHFHWVDMSGRLLARVVPKSRCQTLAAAGQPTTGTAYGILGFMSCLDLPDNCMPGSRTALYPDWSSLCRLREGHASVLCNISEENNAYGDVDGSIFDRCPRYSLSGLVKRIREDHCLSMLVGIEIEFYLVPQPHHDEMPHLTSAPLYNRNSVACSIRGKNEAVLCESAQQLERCGIAIEHYHAESGPQQFEIALGPMEVVKAADSYVRAKEIVANVAEAHGMKAIFLPRPFEEADTCGLHVHMSFESTSTEDDATAQEGKVQHFLAGVLGRLSRLCAYAMPTEESYSRLHLMTLGQWVCWGTENRDAPVRRINSNHWEFRAIDCTANIFLVLATYIGAGILGIQRQEPLQWLDSTNYHFRYTDETRKSLGITEMLPASQAEAATLFNMDTMGFETVISPRLLDLHQRVKAMEEKTFRELGEHGRVKTFLDVY</sequence>
<evidence type="ECO:0000256" key="3">
    <source>
        <dbReference type="PROSITE-ProRule" id="PRU01331"/>
    </source>
</evidence>
<evidence type="ECO:0000259" key="5">
    <source>
        <dbReference type="PROSITE" id="PS51987"/>
    </source>
</evidence>
<dbReference type="EMBL" id="KB446559">
    <property type="protein sequence ID" value="EME81580.1"/>
    <property type="molecule type" value="Genomic_DNA"/>
</dbReference>
<dbReference type="SMART" id="SM01230">
    <property type="entry name" value="Gln-synt_C"/>
    <property type="match status" value="1"/>
</dbReference>
<dbReference type="Gene3D" id="3.10.20.70">
    <property type="entry name" value="Glutamine synthetase, N-terminal domain"/>
    <property type="match status" value="1"/>
</dbReference>
<dbReference type="STRING" id="383855.M2YV23"/>
<dbReference type="PROSITE" id="PS51987">
    <property type="entry name" value="GS_CATALYTIC"/>
    <property type="match status" value="1"/>
</dbReference>
<evidence type="ECO:0000313" key="6">
    <source>
        <dbReference type="EMBL" id="EME81580.1"/>
    </source>
</evidence>
<feature type="domain" description="GS catalytic" evidence="5">
    <location>
        <begin position="130"/>
        <end position="462"/>
    </location>
</feature>
<dbReference type="Gene3D" id="3.30.590.10">
    <property type="entry name" value="Glutamine synthetase/guanido kinase, catalytic domain"/>
    <property type="match status" value="1"/>
</dbReference>
<dbReference type="SUPFAM" id="SSF55931">
    <property type="entry name" value="Glutamine synthetase/guanido kinase"/>
    <property type="match status" value="1"/>
</dbReference>
<evidence type="ECO:0000256" key="4">
    <source>
        <dbReference type="RuleBase" id="RU000384"/>
    </source>
</evidence>
<dbReference type="PANTHER" id="PTHR43785">
    <property type="entry name" value="GAMMA-GLUTAMYLPUTRESCINE SYNTHETASE"/>
    <property type="match status" value="1"/>
</dbReference>
<protein>
    <recommendedName>
        <fullName evidence="1">Glutamine synthetase</fullName>
    </recommendedName>
</protein>